<evidence type="ECO:0000313" key="2">
    <source>
        <dbReference type="Proteomes" id="UP000324222"/>
    </source>
</evidence>
<gene>
    <name evidence="1" type="ORF">E2C01_038854</name>
</gene>
<comment type="caution">
    <text evidence="1">The sequence shown here is derived from an EMBL/GenBank/DDBJ whole genome shotgun (WGS) entry which is preliminary data.</text>
</comment>
<protein>
    <submittedName>
        <fullName evidence="1">Uncharacterized protein</fullName>
    </submittedName>
</protein>
<dbReference type="Proteomes" id="UP000324222">
    <property type="component" value="Unassembled WGS sequence"/>
</dbReference>
<accession>A0A5B7FI96</accession>
<reference evidence="1 2" key="1">
    <citation type="submission" date="2019-05" db="EMBL/GenBank/DDBJ databases">
        <title>Another draft genome of Portunus trituberculatus and its Hox gene families provides insights of decapod evolution.</title>
        <authorList>
            <person name="Jeong J.-H."/>
            <person name="Song I."/>
            <person name="Kim S."/>
            <person name="Choi T."/>
            <person name="Kim D."/>
            <person name="Ryu S."/>
            <person name="Kim W."/>
        </authorList>
    </citation>
    <scope>NUCLEOTIDE SEQUENCE [LARGE SCALE GENOMIC DNA]</scope>
    <source>
        <tissue evidence="1">Muscle</tissue>
    </source>
</reference>
<keyword evidence="2" id="KW-1185">Reference proteome</keyword>
<evidence type="ECO:0000313" key="1">
    <source>
        <dbReference type="EMBL" id="MPC45166.1"/>
    </source>
</evidence>
<proteinExistence type="predicted"/>
<name>A0A5B7FI96_PORTR</name>
<organism evidence="1 2">
    <name type="scientific">Portunus trituberculatus</name>
    <name type="common">Swimming crab</name>
    <name type="synonym">Neptunus trituberculatus</name>
    <dbReference type="NCBI Taxonomy" id="210409"/>
    <lineage>
        <taxon>Eukaryota</taxon>
        <taxon>Metazoa</taxon>
        <taxon>Ecdysozoa</taxon>
        <taxon>Arthropoda</taxon>
        <taxon>Crustacea</taxon>
        <taxon>Multicrustacea</taxon>
        <taxon>Malacostraca</taxon>
        <taxon>Eumalacostraca</taxon>
        <taxon>Eucarida</taxon>
        <taxon>Decapoda</taxon>
        <taxon>Pleocyemata</taxon>
        <taxon>Brachyura</taxon>
        <taxon>Eubrachyura</taxon>
        <taxon>Portunoidea</taxon>
        <taxon>Portunidae</taxon>
        <taxon>Portuninae</taxon>
        <taxon>Portunus</taxon>
    </lineage>
</organism>
<dbReference type="EMBL" id="VSRR010006606">
    <property type="protein sequence ID" value="MPC45166.1"/>
    <property type="molecule type" value="Genomic_DNA"/>
</dbReference>
<sequence length="96" mass="10740">MRIVNVRVRGGRVKMRVTIKSSVHSSTSLPSRTTWLQNMLMTGHWIQQNLGRHEGKIQSSLSFEFRRFPNRSHRPACCCGLGKRGCVAWGGVGCVG</sequence>
<dbReference type="AlphaFoldDB" id="A0A5B7FI96"/>